<name>A0A1L9VY48_ASPGL</name>
<protein>
    <submittedName>
        <fullName evidence="1">Uncharacterized protein</fullName>
    </submittedName>
</protein>
<evidence type="ECO:0000313" key="1">
    <source>
        <dbReference type="EMBL" id="OJJ88844.1"/>
    </source>
</evidence>
<dbReference type="OrthoDB" id="5424209at2759"/>
<dbReference type="AlphaFoldDB" id="A0A1L9VY48"/>
<reference evidence="2" key="1">
    <citation type="journal article" date="2017" name="Genome Biol.">
        <title>Comparative genomics reveals high biological diversity and specific adaptations in the industrially and medically important fungal genus Aspergillus.</title>
        <authorList>
            <person name="de Vries R.P."/>
            <person name="Riley R."/>
            <person name="Wiebenga A."/>
            <person name="Aguilar-Osorio G."/>
            <person name="Amillis S."/>
            <person name="Uchima C.A."/>
            <person name="Anderluh G."/>
            <person name="Asadollahi M."/>
            <person name="Askin M."/>
            <person name="Barry K."/>
            <person name="Battaglia E."/>
            <person name="Bayram O."/>
            <person name="Benocci T."/>
            <person name="Braus-Stromeyer S.A."/>
            <person name="Caldana C."/>
            <person name="Canovas D."/>
            <person name="Cerqueira G.C."/>
            <person name="Chen F."/>
            <person name="Chen W."/>
            <person name="Choi C."/>
            <person name="Clum A."/>
            <person name="Dos Santos R.A."/>
            <person name="Damasio A.R."/>
            <person name="Diallinas G."/>
            <person name="Emri T."/>
            <person name="Fekete E."/>
            <person name="Flipphi M."/>
            <person name="Freyberg S."/>
            <person name="Gallo A."/>
            <person name="Gournas C."/>
            <person name="Habgood R."/>
            <person name="Hainaut M."/>
            <person name="Harispe M.L."/>
            <person name="Henrissat B."/>
            <person name="Hilden K.S."/>
            <person name="Hope R."/>
            <person name="Hossain A."/>
            <person name="Karabika E."/>
            <person name="Karaffa L."/>
            <person name="Karanyi Z."/>
            <person name="Krasevec N."/>
            <person name="Kuo A."/>
            <person name="Kusch H."/>
            <person name="LaButti K."/>
            <person name="Lagendijk E.L."/>
            <person name="Lapidus A."/>
            <person name="Levasseur A."/>
            <person name="Lindquist E."/>
            <person name="Lipzen A."/>
            <person name="Logrieco A.F."/>
            <person name="MacCabe A."/>
            <person name="Maekelae M.R."/>
            <person name="Malavazi I."/>
            <person name="Melin P."/>
            <person name="Meyer V."/>
            <person name="Mielnichuk N."/>
            <person name="Miskei M."/>
            <person name="Molnar A.P."/>
            <person name="Mule G."/>
            <person name="Ngan C.Y."/>
            <person name="Orejas M."/>
            <person name="Orosz E."/>
            <person name="Ouedraogo J.P."/>
            <person name="Overkamp K.M."/>
            <person name="Park H.-S."/>
            <person name="Perrone G."/>
            <person name="Piumi F."/>
            <person name="Punt P.J."/>
            <person name="Ram A.F."/>
            <person name="Ramon A."/>
            <person name="Rauscher S."/>
            <person name="Record E."/>
            <person name="Riano-Pachon D.M."/>
            <person name="Robert V."/>
            <person name="Roehrig J."/>
            <person name="Ruller R."/>
            <person name="Salamov A."/>
            <person name="Salih N.S."/>
            <person name="Samson R.A."/>
            <person name="Sandor E."/>
            <person name="Sanguinetti M."/>
            <person name="Schuetze T."/>
            <person name="Sepcic K."/>
            <person name="Shelest E."/>
            <person name="Sherlock G."/>
            <person name="Sophianopoulou V."/>
            <person name="Squina F.M."/>
            <person name="Sun H."/>
            <person name="Susca A."/>
            <person name="Todd R.B."/>
            <person name="Tsang A."/>
            <person name="Unkles S.E."/>
            <person name="van de Wiele N."/>
            <person name="van Rossen-Uffink D."/>
            <person name="Oliveira J.V."/>
            <person name="Vesth T.C."/>
            <person name="Visser J."/>
            <person name="Yu J.-H."/>
            <person name="Zhou M."/>
            <person name="Andersen M.R."/>
            <person name="Archer D.B."/>
            <person name="Baker S.E."/>
            <person name="Benoit I."/>
            <person name="Brakhage A.A."/>
            <person name="Braus G.H."/>
            <person name="Fischer R."/>
            <person name="Frisvad J.C."/>
            <person name="Goldman G.H."/>
            <person name="Houbraken J."/>
            <person name="Oakley B."/>
            <person name="Pocsi I."/>
            <person name="Scazzocchio C."/>
            <person name="Seiboth B."/>
            <person name="vanKuyk P.A."/>
            <person name="Wortman J."/>
            <person name="Dyer P.S."/>
            <person name="Grigoriev I.V."/>
        </authorList>
    </citation>
    <scope>NUCLEOTIDE SEQUENCE [LARGE SCALE GENOMIC DNA]</scope>
    <source>
        <strain evidence="2">CBS 516.65</strain>
    </source>
</reference>
<dbReference type="VEuPathDB" id="FungiDB:ASPGLDRAFT_31946"/>
<organism evidence="1 2">
    <name type="scientific">Aspergillus glaucus CBS 516.65</name>
    <dbReference type="NCBI Taxonomy" id="1160497"/>
    <lineage>
        <taxon>Eukaryota</taxon>
        <taxon>Fungi</taxon>
        <taxon>Dikarya</taxon>
        <taxon>Ascomycota</taxon>
        <taxon>Pezizomycotina</taxon>
        <taxon>Eurotiomycetes</taxon>
        <taxon>Eurotiomycetidae</taxon>
        <taxon>Eurotiales</taxon>
        <taxon>Aspergillaceae</taxon>
        <taxon>Aspergillus</taxon>
        <taxon>Aspergillus subgen. Aspergillus</taxon>
    </lineage>
</organism>
<dbReference type="SUPFAM" id="SSF50494">
    <property type="entry name" value="Trypsin-like serine proteases"/>
    <property type="match status" value="1"/>
</dbReference>
<sequence length="226" mass="25062">MCLTEKEEEDYHSAILQQIKATENVRNKYASFFSTGGHCLGHVVAGSGLERTCRQPYADDDYDAFIDWALLSIDPRRSIISNEPYPYHGLKGNFDGLVSLKEAVEHTPMKLHTVYKCGKTTGFIQGVLELLKQARIVRGSHGQLQGRITHEHVVPDTSGIASPFSLPGDSGAFTFDGSGGVIGLLIGGFERKYNSYFTPIENVFRDIMQMTGASEVRIFQTDVRHC</sequence>
<accession>A0A1L9VY48</accession>
<dbReference type="Proteomes" id="UP000184300">
    <property type="component" value="Unassembled WGS sequence"/>
</dbReference>
<dbReference type="GeneID" id="34460384"/>
<evidence type="ECO:0000313" key="2">
    <source>
        <dbReference type="Proteomes" id="UP000184300"/>
    </source>
</evidence>
<proteinExistence type="predicted"/>
<dbReference type="EMBL" id="KV878889">
    <property type="protein sequence ID" value="OJJ88844.1"/>
    <property type="molecule type" value="Genomic_DNA"/>
</dbReference>
<keyword evidence="2" id="KW-1185">Reference proteome</keyword>
<dbReference type="RefSeq" id="XP_022405520.1">
    <property type="nucleotide sequence ID" value="XM_022544123.1"/>
</dbReference>
<gene>
    <name evidence="1" type="ORF">ASPGLDRAFT_31946</name>
</gene>
<dbReference type="STRING" id="1160497.A0A1L9VY48"/>
<dbReference type="InterPro" id="IPR009003">
    <property type="entry name" value="Peptidase_S1_PA"/>
</dbReference>